<dbReference type="Proteomes" id="UP000288071">
    <property type="component" value="Unassembled WGS sequence"/>
</dbReference>
<dbReference type="AlphaFoldDB" id="A0A3S3MA84"/>
<protein>
    <submittedName>
        <fullName evidence="2">Uncharacterized protein</fullName>
    </submittedName>
</protein>
<sequence length="59" mass="5893">MKTCATVFTIGSGAALAFGWIALAAPPDEPTALHSLNILLAAAGAGAALLAWARLKRGC</sequence>
<accession>A0A3S3MA84</accession>
<keyword evidence="1" id="KW-1133">Transmembrane helix</keyword>
<name>A0A3S3MA84_9RHOB</name>
<gene>
    <name evidence="2" type="ORF">EOW66_09245</name>
</gene>
<proteinExistence type="predicted"/>
<evidence type="ECO:0000313" key="2">
    <source>
        <dbReference type="EMBL" id="RWR52836.1"/>
    </source>
</evidence>
<evidence type="ECO:0000256" key="1">
    <source>
        <dbReference type="SAM" id="Phobius"/>
    </source>
</evidence>
<keyword evidence="3" id="KW-1185">Reference proteome</keyword>
<dbReference type="EMBL" id="SAVA01000004">
    <property type="protein sequence ID" value="RWR52836.1"/>
    <property type="molecule type" value="Genomic_DNA"/>
</dbReference>
<evidence type="ECO:0000313" key="3">
    <source>
        <dbReference type="Proteomes" id="UP000288071"/>
    </source>
</evidence>
<comment type="caution">
    <text evidence="2">The sequence shown here is derived from an EMBL/GenBank/DDBJ whole genome shotgun (WGS) entry which is preliminary data.</text>
</comment>
<feature type="transmembrane region" description="Helical" evidence="1">
    <location>
        <begin position="34"/>
        <end position="53"/>
    </location>
</feature>
<reference evidence="2" key="1">
    <citation type="submission" date="2019-01" db="EMBL/GenBank/DDBJ databases">
        <title>Sinorhodobacter populi sp. nov. isolated from the symptomatic bark tissue of Populus euramericana canker.</title>
        <authorList>
            <person name="Xu G."/>
        </authorList>
    </citation>
    <scope>NUCLEOTIDE SEQUENCE [LARGE SCALE GENOMIC DNA]</scope>
    <source>
        <strain evidence="2">CGMCC 1.12963</strain>
    </source>
</reference>
<dbReference type="RefSeq" id="WP_113898621.1">
    <property type="nucleotide sequence ID" value="NZ_JBHSOM010000020.1"/>
</dbReference>
<organism evidence="2 3">
    <name type="scientific">Paenirhodobacter huangdaonensis</name>
    <dbReference type="NCBI Taxonomy" id="2501515"/>
    <lineage>
        <taxon>Bacteria</taxon>
        <taxon>Pseudomonadati</taxon>
        <taxon>Pseudomonadota</taxon>
        <taxon>Alphaproteobacteria</taxon>
        <taxon>Rhodobacterales</taxon>
        <taxon>Rhodobacter group</taxon>
        <taxon>Paenirhodobacter</taxon>
    </lineage>
</organism>
<keyword evidence="1" id="KW-0812">Transmembrane</keyword>
<keyword evidence="1" id="KW-0472">Membrane</keyword>
<reference evidence="2" key="2">
    <citation type="submission" date="2019-01" db="EMBL/GenBank/DDBJ databases">
        <authorList>
            <person name="Li Y."/>
        </authorList>
    </citation>
    <scope>NUCLEOTIDE SEQUENCE [LARGE SCALE GENOMIC DNA]</scope>
    <source>
        <strain evidence="2">CGMCC 1.12963</strain>
    </source>
</reference>